<dbReference type="InterPro" id="IPR036188">
    <property type="entry name" value="FAD/NAD-bd_sf"/>
</dbReference>
<dbReference type="Proteomes" id="UP000070250">
    <property type="component" value="Chromosome"/>
</dbReference>
<dbReference type="Gene3D" id="3.50.50.60">
    <property type="entry name" value="FAD/NAD(P)-binding domain"/>
    <property type="match status" value="1"/>
</dbReference>
<dbReference type="KEGG" id="sdf:ACG33_07870"/>
<dbReference type="EMBL" id="CP011971">
    <property type="protein sequence ID" value="AMN47014.1"/>
    <property type="molecule type" value="Genomic_DNA"/>
</dbReference>
<protein>
    <submittedName>
        <fullName evidence="1">Uncharacterized protein</fullName>
    </submittedName>
</protein>
<sequence>MIRSLYPDTIVIATGSTPRRPHDTANIGLPHVIQGWDVLAGKVRPGSAPREVMAPGLVSKDFPNRAAVTRCKPQ</sequence>
<gene>
    <name evidence="1" type="ORF">ACG33_07870</name>
</gene>
<dbReference type="RefSeq" id="WP_066920171.1">
    <property type="nucleotide sequence ID" value="NZ_CP011971.1"/>
</dbReference>
<keyword evidence="2" id="KW-1185">Reference proteome</keyword>
<organism evidence="1 2">
    <name type="scientific">Steroidobacter denitrificans</name>
    <dbReference type="NCBI Taxonomy" id="465721"/>
    <lineage>
        <taxon>Bacteria</taxon>
        <taxon>Pseudomonadati</taxon>
        <taxon>Pseudomonadota</taxon>
        <taxon>Gammaproteobacteria</taxon>
        <taxon>Steroidobacterales</taxon>
        <taxon>Steroidobacteraceae</taxon>
        <taxon>Steroidobacter</taxon>
    </lineage>
</organism>
<dbReference type="OrthoDB" id="8523426at2"/>
<evidence type="ECO:0000313" key="2">
    <source>
        <dbReference type="Proteomes" id="UP000070250"/>
    </source>
</evidence>
<accession>A0A127F9C0</accession>
<dbReference type="AlphaFoldDB" id="A0A127F9C0"/>
<dbReference type="Gene3D" id="3.40.50.720">
    <property type="entry name" value="NAD(P)-binding Rossmann-like Domain"/>
    <property type="match status" value="1"/>
</dbReference>
<name>A0A127F9C0_STEDE</name>
<evidence type="ECO:0000313" key="1">
    <source>
        <dbReference type="EMBL" id="AMN47014.1"/>
    </source>
</evidence>
<reference evidence="1 2" key="1">
    <citation type="submission" date="2015-06" db="EMBL/GenBank/DDBJ databases">
        <title>A Comprehensive Approach to Explore the Metabolic and Phylogenetic Diversity of Bacterial Steroid Degradation in the Environment: Testosterone as an Example.</title>
        <authorList>
            <person name="Yang F.-C."/>
            <person name="Chen Y.-L."/>
            <person name="Yu C.-P."/>
            <person name="Tang S.-L."/>
            <person name="Wang P.-H."/>
            <person name="Ismail W."/>
            <person name="Wang C.-H."/>
            <person name="Yang C.-Y."/>
            <person name="Chiang Y.-R."/>
        </authorList>
    </citation>
    <scope>NUCLEOTIDE SEQUENCE [LARGE SCALE GENOMIC DNA]</scope>
    <source>
        <strain evidence="1 2">DSM 18526</strain>
    </source>
</reference>
<proteinExistence type="predicted"/>